<dbReference type="EMBL" id="BMGI01000001">
    <property type="protein sequence ID" value="GGD24915.1"/>
    <property type="molecule type" value="Genomic_DNA"/>
</dbReference>
<organism evidence="1 2">
    <name type="scientific">Sinisalibacter lacisalsi</name>
    <dbReference type="NCBI Taxonomy" id="1526570"/>
    <lineage>
        <taxon>Bacteria</taxon>
        <taxon>Pseudomonadati</taxon>
        <taxon>Pseudomonadota</taxon>
        <taxon>Alphaproteobacteria</taxon>
        <taxon>Rhodobacterales</taxon>
        <taxon>Roseobacteraceae</taxon>
        <taxon>Sinisalibacter</taxon>
    </lineage>
</organism>
<name>A0ABQ1QFW8_9RHOB</name>
<dbReference type="Proteomes" id="UP000617355">
    <property type="component" value="Unassembled WGS sequence"/>
</dbReference>
<evidence type="ECO:0000313" key="1">
    <source>
        <dbReference type="EMBL" id="GGD24915.1"/>
    </source>
</evidence>
<accession>A0ABQ1QFW8</accession>
<comment type="caution">
    <text evidence="1">The sequence shown here is derived from an EMBL/GenBank/DDBJ whole genome shotgun (WGS) entry which is preliminary data.</text>
</comment>
<evidence type="ECO:0000313" key="2">
    <source>
        <dbReference type="Proteomes" id="UP000617355"/>
    </source>
</evidence>
<reference evidence="2" key="1">
    <citation type="journal article" date="2019" name="Int. J. Syst. Evol. Microbiol.">
        <title>The Global Catalogue of Microorganisms (GCM) 10K type strain sequencing project: providing services to taxonomists for standard genome sequencing and annotation.</title>
        <authorList>
            <consortium name="The Broad Institute Genomics Platform"/>
            <consortium name="The Broad Institute Genome Sequencing Center for Infectious Disease"/>
            <person name="Wu L."/>
            <person name="Ma J."/>
        </authorList>
    </citation>
    <scope>NUCLEOTIDE SEQUENCE [LARGE SCALE GENOMIC DNA]</scope>
    <source>
        <strain evidence="2">CGMCC 1.12922</strain>
    </source>
</reference>
<evidence type="ECO:0008006" key="3">
    <source>
        <dbReference type="Google" id="ProtNLM"/>
    </source>
</evidence>
<proteinExistence type="predicted"/>
<gene>
    <name evidence="1" type="ORF">GCM10011358_06720</name>
</gene>
<sequence length="187" mass="20387">MKVISVAHTEAPARKPFSNPLSRIFNPAVQKQPAIAAAAEFSAFPRMFNGPVAVDAPALMVSRKVDSVAPALDWFRAQGVKCYHLDHFADALAVALESPRAWSYLIVDIDDFGGVDGIIDEMMQLRLAVPGLPVILLSSGFAVNDFGSDRLYVADASLRLPLSFRALELAAEDAPRNNREWRARNPA</sequence>
<protein>
    <recommendedName>
        <fullName evidence="3">Response regulator</fullName>
    </recommendedName>
</protein>
<keyword evidence="2" id="KW-1185">Reference proteome</keyword>